<dbReference type="Proteomes" id="UP001371224">
    <property type="component" value="Unassembled WGS sequence"/>
</dbReference>
<evidence type="ECO:0000313" key="6">
    <source>
        <dbReference type="Proteomes" id="UP001371224"/>
    </source>
</evidence>
<evidence type="ECO:0000256" key="3">
    <source>
        <dbReference type="ARBA" id="ARBA00023163"/>
    </source>
</evidence>
<reference evidence="5 6" key="1">
    <citation type="submission" date="2024-02" db="EMBL/GenBank/DDBJ databases">
        <authorList>
            <person name="Saticioglu I.B."/>
        </authorList>
    </citation>
    <scope>NUCLEOTIDE SEQUENCE [LARGE SCALE GENOMIC DNA]</scope>
    <source>
        <strain evidence="5 6">Mu-80</strain>
    </source>
</reference>
<dbReference type="RefSeq" id="WP_337333203.1">
    <property type="nucleotide sequence ID" value="NZ_JBBDGM010000015.1"/>
</dbReference>
<protein>
    <submittedName>
        <fullName evidence="5">LacI family DNA-binding transcriptional regulator</fullName>
    </submittedName>
</protein>
<dbReference type="Gene3D" id="1.10.260.40">
    <property type="entry name" value="lambda repressor-like DNA-binding domains"/>
    <property type="match status" value="1"/>
</dbReference>
<dbReference type="CDD" id="cd01392">
    <property type="entry name" value="HTH_LacI"/>
    <property type="match status" value="1"/>
</dbReference>
<comment type="caution">
    <text evidence="5">The sequence shown here is derived from an EMBL/GenBank/DDBJ whole genome shotgun (WGS) entry which is preliminary data.</text>
</comment>
<dbReference type="SUPFAM" id="SSF47413">
    <property type="entry name" value="lambda repressor-like DNA-binding domains"/>
    <property type="match status" value="1"/>
</dbReference>
<organism evidence="5 6">
    <name type="scientific">Microbacterium bandirmense</name>
    <dbReference type="NCBI Taxonomy" id="3122050"/>
    <lineage>
        <taxon>Bacteria</taxon>
        <taxon>Bacillati</taxon>
        <taxon>Actinomycetota</taxon>
        <taxon>Actinomycetes</taxon>
        <taxon>Micrococcales</taxon>
        <taxon>Microbacteriaceae</taxon>
        <taxon>Microbacterium</taxon>
    </lineage>
</organism>
<gene>
    <name evidence="5" type="ORF">WDU99_14655</name>
</gene>
<dbReference type="EMBL" id="JBBDGM010000015">
    <property type="protein sequence ID" value="MEJ1089555.1"/>
    <property type="molecule type" value="Genomic_DNA"/>
</dbReference>
<dbReference type="PANTHER" id="PTHR30146">
    <property type="entry name" value="LACI-RELATED TRANSCRIPTIONAL REPRESSOR"/>
    <property type="match status" value="1"/>
</dbReference>
<dbReference type="SMART" id="SM00354">
    <property type="entry name" value="HTH_LACI"/>
    <property type="match status" value="1"/>
</dbReference>
<evidence type="ECO:0000256" key="2">
    <source>
        <dbReference type="ARBA" id="ARBA00023125"/>
    </source>
</evidence>
<evidence type="ECO:0000256" key="1">
    <source>
        <dbReference type="ARBA" id="ARBA00023015"/>
    </source>
</evidence>
<dbReference type="InterPro" id="IPR010982">
    <property type="entry name" value="Lambda_DNA-bd_dom_sf"/>
</dbReference>
<accession>A0ABU8LDY1</accession>
<name>A0ABU8LDY1_9MICO</name>
<keyword evidence="1" id="KW-0805">Transcription regulation</keyword>
<dbReference type="PANTHER" id="PTHR30146:SF109">
    <property type="entry name" value="HTH-TYPE TRANSCRIPTIONAL REGULATOR GALS"/>
    <property type="match status" value="1"/>
</dbReference>
<evidence type="ECO:0000313" key="5">
    <source>
        <dbReference type="EMBL" id="MEJ1089555.1"/>
    </source>
</evidence>
<dbReference type="GO" id="GO:0003677">
    <property type="term" value="F:DNA binding"/>
    <property type="evidence" value="ECO:0007669"/>
    <property type="project" value="UniProtKB-KW"/>
</dbReference>
<dbReference type="PROSITE" id="PS50932">
    <property type="entry name" value="HTH_LACI_2"/>
    <property type="match status" value="1"/>
</dbReference>
<keyword evidence="2 5" id="KW-0238">DNA-binding</keyword>
<proteinExistence type="predicted"/>
<keyword evidence="3" id="KW-0804">Transcription</keyword>
<dbReference type="CDD" id="cd01574">
    <property type="entry name" value="PBP1_LacI"/>
    <property type="match status" value="1"/>
</dbReference>
<dbReference type="Gene3D" id="3.40.50.2300">
    <property type="match status" value="2"/>
</dbReference>
<dbReference type="Pfam" id="PF00356">
    <property type="entry name" value="LacI"/>
    <property type="match status" value="1"/>
</dbReference>
<dbReference type="InterPro" id="IPR046335">
    <property type="entry name" value="LacI/GalR-like_sensor"/>
</dbReference>
<feature type="domain" description="HTH lacI-type" evidence="4">
    <location>
        <begin position="9"/>
        <end position="63"/>
    </location>
</feature>
<dbReference type="SUPFAM" id="SSF53822">
    <property type="entry name" value="Periplasmic binding protein-like I"/>
    <property type="match status" value="1"/>
</dbReference>
<dbReference type="InterPro" id="IPR000843">
    <property type="entry name" value="HTH_LacI"/>
</dbReference>
<sequence length="343" mass="36036">MKDAQRKAPGMLDVARVAGVSAQTVSRVLRGHPYVSDDKRRRVLVAVEQLDYRMNTAARALSSGRTRTIGVVSMATESYAGAMTQAAIEHAADDMQYSVVGAQISSVGVESISAALGRLERLGAEALILAVPLRTQDSRVEAIADRLPTATIGGSPVSHARALDVDQQAVAQLATEHLLALGHGTVEHITGPDDWVDAVERTMGWRDALEAAGRPVPAPIHGDWSPESGYQAGLRLGADPTVTAIFVASDEMAFGVVRALHESGRRVPQDVSIVGVDDVRLAAYCTPALTTVAQPFVELGRSAVASVTARLEGHDDPTTALTLAPELIVRASTAPPPSPDGVV</sequence>
<dbReference type="PROSITE" id="PS00356">
    <property type="entry name" value="HTH_LACI_1"/>
    <property type="match status" value="1"/>
</dbReference>
<evidence type="ECO:0000259" key="4">
    <source>
        <dbReference type="PROSITE" id="PS50932"/>
    </source>
</evidence>
<keyword evidence="6" id="KW-1185">Reference proteome</keyword>
<dbReference type="InterPro" id="IPR028082">
    <property type="entry name" value="Peripla_BP_I"/>
</dbReference>
<dbReference type="Pfam" id="PF13377">
    <property type="entry name" value="Peripla_BP_3"/>
    <property type="match status" value="1"/>
</dbReference>